<sequence>MGFIKSEWIVSYGYGFGVALSALSLLLKQPQQMSIATVHAVALIFYGFRLNTFLFIRNRLSSTYRDIGKKIDEKSKERFSTRIARTPFVVSCGLLYYGLYLPVLLTSKLVTDATAMQSANAGVGIGMNVIKLLVGLQWFGYMVAAVGDLTKSYVKASEKNGKFLVTSGIFSVLRHPNYTGEILAWTCNSLSGTIAASYLLRNKFSFKILSYLGLSMVGWIGMVFVLLRATTGLEERQKNEYGTTDTYKEWTKKTWSGWKLGAEDDKTHEITMDEETQEDYGSGI</sequence>
<feature type="transmembrane region" description="Helical" evidence="1">
    <location>
        <begin position="33"/>
        <end position="56"/>
    </location>
</feature>
<dbReference type="Proteomes" id="UP000095751">
    <property type="component" value="Unassembled WGS sequence"/>
</dbReference>
<keyword evidence="1" id="KW-0812">Transmembrane</keyword>
<gene>
    <name evidence="2" type="ORF">FRACYDRAFT_186148</name>
</gene>
<dbReference type="PANTHER" id="PTHR32251">
    <property type="entry name" value="3-OXO-5-ALPHA-STEROID 4-DEHYDROGENASE"/>
    <property type="match status" value="1"/>
</dbReference>
<keyword evidence="3" id="KW-1185">Reference proteome</keyword>
<dbReference type="PANTHER" id="PTHR32251:SF15">
    <property type="entry name" value="3-OXO-5-ALPHA-STEROID 4-DEHYDROGENASE (DUF1295)"/>
    <property type="match status" value="1"/>
</dbReference>
<dbReference type="Gene3D" id="1.20.120.1630">
    <property type="match status" value="1"/>
</dbReference>
<dbReference type="EMBL" id="KV784358">
    <property type="protein sequence ID" value="OEU16139.1"/>
    <property type="molecule type" value="Genomic_DNA"/>
</dbReference>
<keyword evidence="1" id="KW-1133">Transmembrane helix</keyword>
<feature type="transmembrane region" description="Helical" evidence="1">
    <location>
        <begin position="83"/>
        <end position="105"/>
    </location>
</feature>
<name>A0A1E7FDB7_9STRA</name>
<proteinExistence type="predicted"/>
<dbReference type="KEGG" id="fcy:FRACYDRAFT_186148"/>
<dbReference type="PROSITE" id="PS50244">
    <property type="entry name" value="S5A_REDUCTASE"/>
    <property type="match status" value="1"/>
</dbReference>
<feature type="transmembrane region" description="Helical" evidence="1">
    <location>
        <begin position="208"/>
        <end position="227"/>
    </location>
</feature>
<feature type="transmembrane region" description="Helical" evidence="1">
    <location>
        <begin position="9"/>
        <end position="27"/>
    </location>
</feature>
<evidence type="ECO:0000313" key="3">
    <source>
        <dbReference type="Proteomes" id="UP000095751"/>
    </source>
</evidence>
<dbReference type="InterPro" id="IPR010721">
    <property type="entry name" value="UstE-like"/>
</dbReference>
<dbReference type="Pfam" id="PF06966">
    <property type="entry name" value="DUF1295"/>
    <property type="match status" value="1"/>
</dbReference>
<evidence type="ECO:0000256" key="1">
    <source>
        <dbReference type="SAM" id="Phobius"/>
    </source>
</evidence>
<dbReference type="AlphaFoldDB" id="A0A1E7FDB7"/>
<feature type="transmembrane region" description="Helical" evidence="1">
    <location>
        <begin position="125"/>
        <end position="146"/>
    </location>
</feature>
<reference evidence="2 3" key="1">
    <citation type="submission" date="2016-09" db="EMBL/GenBank/DDBJ databases">
        <title>Extensive genetic diversity and differential bi-allelic expression allows diatom success in the polar Southern Ocean.</title>
        <authorList>
            <consortium name="DOE Joint Genome Institute"/>
            <person name="Mock T."/>
            <person name="Otillar R.P."/>
            <person name="Strauss J."/>
            <person name="Dupont C."/>
            <person name="Frickenhaus S."/>
            <person name="Maumus F."/>
            <person name="Mcmullan M."/>
            <person name="Sanges R."/>
            <person name="Schmutz J."/>
            <person name="Toseland A."/>
            <person name="Valas R."/>
            <person name="Veluchamy A."/>
            <person name="Ward B.J."/>
            <person name="Allen A."/>
            <person name="Barry K."/>
            <person name="Falciatore A."/>
            <person name="Ferrante M."/>
            <person name="Fortunato A.E."/>
            <person name="Gloeckner G."/>
            <person name="Gruber A."/>
            <person name="Hipkin R."/>
            <person name="Janech M."/>
            <person name="Kroth P."/>
            <person name="Leese F."/>
            <person name="Lindquist E."/>
            <person name="Lyon B.R."/>
            <person name="Martin J."/>
            <person name="Mayer C."/>
            <person name="Parker M."/>
            <person name="Quesneville H."/>
            <person name="Raymond J."/>
            <person name="Uhlig C."/>
            <person name="Valentin K.U."/>
            <person name="Worden A.Z."/>
            <person name="Armbrust E.V."/>
            <person name="Bowler C."/>
            <person name="Green B."/>
            <person name="Moulton V."/>
            <person name="Van Oosterhout C."/>
            <person name="Grigoriev I."/>
        </authorList>
    </citation>
    <scope>NUCLEOTIDE SEQUENCE [LARGE SCALE GENOMIC DNA]</scope>
    <source>
        <strain evidence="2 3">CCMP1102</strain>
    </source>
</reference>
<keyword evidence="1" id="KW-0472">Membrane</keyword>
<accession>A0A1E7FDB7</accession>
<dbReference type="GO" id="GO:0016020">
    <property type="term" value="C:membrane"/>
    <property type="evidence" value="ECO:0007669"/>
    <property type="project" value="TreeGrafter"/>
</dbReference>
<protein>
    <submittedName>
        <fullName evidence="2">Uncharacterized protein</fullName>
    </submittedName>
</protein>
<evidence type="ECO:0000313" key="2">
    <source>
        <dbReference type="EMBL" id="OEU16139.1"/>
    </source>
</evidence>
<dbReference type="InParanoid" id="A0A1E7FDB7"/>
<dbReference type="OrthoDB" id="201504at2759"/>
<organism evidence="2 3">
    <name type="scientific">Fragilariopsis cylindrus CCMP1102</name>
    <dbReference type="NCBI Taxonomy" id="635003"/>
    <lineage>
        <taxon>Eukaryota</taxon>
        <taxon>Sar</taxon>
        <taxon>Stramenopiles</taxon>
        <taxon>Ochrophyta</taxon>
        <taxon>Bacillariophyta</taxon>
        <taxon>Bacillariophyceae</taxon>
        <taxon>Bacillariophycidae</taxon>
        <taxon>Bacillariales</taxon>
        <taxon>Bacillariaceae</taxon>
        <taxon>Fragilariopsis</taxon>
    </lineage>
</organism>